<name>A0A7W6EYB4_9SPHN</name>
<reference evidence="2 3" key="1">
    <citation type="submission" date="2020-08" db="EMBL/GenBank/DDBJ databases">
        <title>Genomic Encyclopedia of Type Strains, Phase IV (KMG-IV): sequencing the most valuable type-strain genomes for metagenomic binning, comparative biology and taxonomic classification.</title>
        <authorList>
            <person name="Goeker M."/>
        </authorList>
    </citation>
    <scope>NUCLEOTIDE SEQUENCE [LARGE SCALE GENOMIC DNA]</scope>
    <source>
        <strain evidence="2 3">DSM 14552</strain>
    </source>
</reference>
<feature type="transmembrane region" description="Helical" evidence="1">
    <location>
        <begin position="33"/>
        <end position="54"/>
    </location>
</feature>
<gene>
    <name evidence="2" type="ORF">GGQ88_003971</name>
</gene>
<evidence type="ECO:0000313" key="3">
    <source>
        <dbReference type="Proteomes" id="UP000562395"/>
    </source>
</evidence>
<evidence type="ECO:0000256" key="1">
    <source>
        <dbReference type="SAM" id="Phobius"/>
    </source>
</evidence>
<keyword evidence="1" id="KW-0812">Transmembrane</keyword>
<dbReference type="RefSeq" id="WP_183615131.1">
    <property type="nucleotide sequence ID" value="NZ_JACICY010000019.1"/>
</dbReference>
<keyword evidence="1" id="KW-0472">Membrane</keyword>
<keyword evidence="3" id="KW-1185">Reference proteome</keyword>
<dbReference type="EMBL" id="JACICY010000019">
    <property type="protein sequence ID" value="MBB3862669.1"/>
    <property type="molecule type" value="Genomic_DNA"/>
</dbReference>
<evidence type="ECO:0000313" key="2">
    <source>
        <dbReference type="EMBL" id="MBB3862669.1"/>
    </source>
</evidence>
<comment type="caution">
    <text evidence="2">The sequence shown here is derived from an EMBL/GenBank/DDBJ whole genome shotgun (WGS) entry which is preliminary data.</text>
</comment>
<dbReference type="AlphaFoldDB" id="A0A7W6EYB4"/>
<organism evidence="2 3">
    <name type="scientific">Novosphingobium hassiacum</name>
    <dbReference type="NCBI Taxonomy" id="173676"/>
    <lineage>
        <taxon>Bacteria</taxon>
        <taxon>Pseudomonadati</taxon>
        <taxon>Pseudomonadota</taxon>
        <taxon>Alphaproteobacteria</taxon>
        <taxon>Sphingomonadales</taxon>
        <taxon>Sphingomonadaceae</taxon>
        <taxon>Novosphingobium</taxon>
    </lineage>
</organism>
<keyword evidence="1" id="KW-1133">Transmembrane helix</keyword>
<protein>
    <submittedName>
        <fullName evidence="2">Uncharacterized protein</fullName>
    </submittedName>
</protein>
<sequence>MPVYLAALNGLEGGSNCHTESPAPPQRLIKWKICAAMALAVVEFYWIFYILPLFSHAVTAIDDGVGNWRAM</sequence>
<proteinExistence type="predicted"/>
<dbReference type="Proteomes" id="UP000562395">
    <property type="component" value="Unassembled WGS sequence"/>
</dbReference>
<accession>A0A7W6EYB4</accession>